<reference evidence="1 2" key="1">
    <citation type="submission" date="2016-08" db="EMBL/GenBank/DDBJ databases">
        <title>A novel genetic cassette of butanologenic Thermoanaerobacterium thermosaccharolyticum that directly convert cellulose to butanol.</title>
        <authorList>
            <person name="Li T."/>
            <person name="He J."/>
        </authorList>
    </citation>
    <scope>NUCLEOTIDE SEQUENCE [LARGE SCALE GENOMIC DNA]</scope>
    <source>
        <strain evidence="1 2">TG57</strain>
    </source>
</reference>
<dbReference type="PANTHER" id="PTHR34215">
    <property type="entry name" value="BLL0784 PROTEIN"/>
    <property type="match status" value="1"/>
</dbReference>
<dbReference type="Proteomes" id="UP000214975">
    <property type="component" value="Chromosome"/>
</dbReference>
<sequence length="89" mass="10255">MKAKKIPMRMCLGCQEMKPKKELLRIVKKAHSNDIQVDLTGKMSGRGCYICKNLDCLERALKSKKIERALETSLTEDIIEQMRKEVSNE</sequence>
<protein>
    <submittedName>
        <fullName evidence="1">Nucleic-acid-binding protein implicated in transcription termination</fullName>
    </submittedName>
</protein>
<dbReference type="InterPro" id="IPR037465">
    <property type="entry name" value="YlxR"/>
</dbReference>
<dbReference type="EMBL" id="CP016893">
    <property type="protein sequence ID" value="AST59033.1"/>
    <property type="molecule type" value="Genomic_DNA"/>
</dbReference>
<dbReference type="CDD" id="cd00279">
    <property type="entry name" value="YlxR"/>
    <property type="match status" value="1"/>
</dbReference>
<dbReference type="AlphaFoldDB" id="A0A223I2Q4"/>
<dbReference type="Gene3D" id="3.30.1230.10">
    <property type="entry name" value="YlxR-like"/>
    <property type="match status" value="1"/>
</dbReference>
<dbReference type="SUPFAM" id="SSF64376">
    <property type="entry name" value="YlxR-like"/>
    <property type="match status" value="1"/>
</dbReference>
<dbReference type="PANTHER" id="PTHR34215:SF1">
    <property type="entry name" value="YLXR DOMAIN-CONTAINING PROTEIN"/>
    <property type="match status" value="1"/>
</dbReference>
<evidence type="ECO:0000313" key="2">
    <source>
        <dbReference type="Proteomes" id="UP000214975"/>
    </source>
</evidence>
<gene>
    <name evidence="1" type="ORF">Thert_03292</name>
</gene>
<evidence type="ECO:0000313" key="1">
    <source>
        <dbReference type="EMBL" id="AST59033.1"/>
    </source>
</evidence>
<name>A0A223I2Q4_THETR</name>
<dbReference type="RefSeq" id="WP_015311619.1">
    <property type="nucleotide sequence ID" value="NZ_CP016893.1"/>
</dbReference>
<accession>A0A223I2Q4</accession>
<dbReference type="InterPro" id="IPR007393">
    <property type="entry name" value="YlxR_dom"/>
</dbReference>
<organism evidence="1 2">
    <name type="scientific">Thermoanaerobacterium thermosaccharolyticum</name>
    <name type="common">Clostridium thermosaccharolyticum</name>
    <dbReference type="NCBI Taxonomy" id="1517"/>
    <lineage>
        <taxon>Bacteria</taxon>
        <taxon>Bacillati</taxon>
        <taxon>Bacillota</taxon>
        <taxon>Clostridia</taxon>
        <taxon>Thermoanaerobacterales</taxon>
        <taxon>Thermoanaerobacteraceae</taxon>
        <taxon>Thermoanaerobacterium</taxon>
    </lineage>
</organism>
<dbReference type="Pfam" id="PF04296">
    <property type="entry name" value="YlxR"/>
    <property type="match status" value="1"/>
</dbReference>
<dbReference type="NCBIfam" id="NF047356">
    <property type="entry name" value="RNA_bind_RnpM"/>
    <property type="match status" value="1"/>
</dbReference>
<dbReference type="InterPro" id="IPR035931">
    <property type="entry name" value="YlxR-like_sf"/>
</dbReference>
<proteinExistence type="predicted"/>